<dbReference type="InterPro" id="IPR002401">
    <property type="entry name" value="Cyt_P450_E_grp-I"/>
</dbReference>
<dbReference type="PANTHER" id="PTHR24305:SF85">
    <property type="entry name" value="P450, PUTATIVE (EUROFUNG)-RELATED"/>
    <property type="match status" value="1"/>
</dbReference>
<keyword evidence="4" id="KW-0349">Heme</keyword>
<dbReference type="InterPro" id="IPR036396">
    <property type="entry name" value="Cyt_P450_sf"/>
</dbReference>
<protein>
    <recommendedName>
        <fullName evidence="7">Cytochrome P450</fullName>
    </recommendedName>
</protein>
<dbReference type="Proteomes" id="UP001447188">
    <property type="component" value="Unassembled WGS sequence"/>
</dbReference>
<evidence type="ECO:0000256" key="4">
    <source>
        <dbReference type="RuleBase" id="RU000461"/>
    </source>
</evidence>
<dbReference type="PROSITE" id="PS00086">
    <property type="entry name" value="CYTOCHROME_P450"/>
    <property type="match status" value="1"/>
</dbReference>
<keyword evidence="4" id="KW-0560">Oxidoreductase</keyword>
<evidence type="ECO:0000256" key="1">
    <source>
        <dbReference type="ARBA" id="ARBA00001971"/>
    </source>
</evidence>
<dbReference type="InterPro" id="IPR017972">
    <property type="entry name" value="Cyt_P450_CS"/>
</dbReference>
<evidence type="ECO:0008006" key="7">
    <source>
        <dbReference type="Google" id="ProtNLM"/>
    </source>
</evidence>
<dbReference type="Gene3D" id="1.10.630.10">
    <property type="entry name" value="Cytochrome P450"/>
    <property type="match status" value="1"/>
</dbReference>
<dbReference type="PANTHER" id="PTHR24305">
    <property type="entry name" value="CYTOCHROME P450"/>
    <property type="match status" value="1"/>
</dbReference>
<dbReference type="EMBL" id="JBBBZM010000023">
    <property type="protein sequence ID" value="KAL0638307.1"/>
    <property type="molecule type" value="Genomic_DNA"/>
</dbReference>
<evidence type="ECO:0000313" key="5">
    <source>
        <dbReference type="EMBL" id="KAL0638307.1"/>
    </source>
</evidence>
<sequence>MLPVIYHRYADKTNYYLQAVGAPTAFTCLKHKDHTIARRRISGPFSAALLPRIEDKIDTWLHEWTDKLRDEFSETGESKNFNNQTIWLVYDMVSDITYGRPFGFLATSSDVNGIINCADSNELFQNAVNMIPSLLWLLKNTWLGHFVLPKRDHLQEAKRLAVLDEVDSSTGQGLNIPRMLLKAKAADGTSMTIDEVASESRILLTGGADPIVSTTIELLANIVGNPSCYEKLAAEINEAECNRQLSNPVATFEEAQSLPYLTACIRETFRGAETTITMIPRAAQKGGVQILGQFVPEGTHLSATPWITHRNRAMYGEDAEIFRPERWLEAGSEQLQQWKKYDFQFGYGSRACPGKTIAHMAIYKLSLQILRAFKLRRLNEDCARGDCFTRHVDDKSQRDLGLSIERLRGE</sequence>
<dbReference type="InterPro" id="IPR050121">
    <property type="entry name" value="Cytochrome_P450_monoxygenase"/>
</dbReference>
<dbReference type="InterPro" id="IPR001128">
    <property type="entry name" value="Cyt_P450"/>
</dbReference>
<dbReference type="SUPFAM" id="SSF48264">
    <property type="entry name" value="Cytochrome P450"/>
    <property type="match status" value="1"/>
</dbReference>
<evidence type="ECO:0000256" key="3">
    <source>
        <dbReference type="ARBA" id="ARBA00023004"/>
    </source>
</evidence>
<organism evidence="5 6">
    <name type="scientific">Discina gigas</name>
    <dbReference type="NCBI Taxonomy" id="1032678"/>
    <lineage>
        <taxon>Eukaryota</taxon>
        <taxon>Fungi</taxon>
        <taxon>Dikarya</taxon>
        <taxon>Ascomycota</taxon>
        <taxon>Pezizomycotina</taxon>
        <taxon>Pezizomycetes</taxon>
        <taxon>Pezizales</taxon>
        <taxon>Discinaceae</taxon>
        <taxon>Discina</taxon>
    </lineage>
</organism>
<evidence type="ECO:0000313" key="6">
    <source>
        <dbReference type="Proteomes" id="UP001447188"/>
    </source>
</evidence>
<keyword evidence="3 4" id="KW-0408">Iron</keyword>
<dbReference type="PRINTS" id="PR00463">
    <property type="entry name" value="EP450I"/>
</dbReference>
<keyword evidence="2 4" id="KW-0479">Metal-binding</keyword>
<evidence type="ECO:0000256" key="2">
    <source>
        <dbReference type="ARBA" id="ARBA00022723"/>
    </source>
</evidence>
<name>A0ABR3GRF3_9PEZI</name>
<gene>
    <name evidence="5" type="ORF">Q9L58_002609</name>
</gene>
<dbReference type="Pfam" id="PF00067">
    <property type="entry name" value="p450"/>
    <property type="match status" value="1"/>
</dbReference>
<comment type="similarity">
    <text evidence="4">Belongs to the cytochrome P450 family.</text>
</comment>
<comment type="caution">
    <text evidence="5">The sequence shown here is derived from an EMBL/GenBank/DDBJ whole genome shotgun (WGS) entry which is preliminary data.</text>
</comment>
<accession>A0ABR3GRF3</accession>
<keyword evidence="4" id="KW-0503">Monooxygenase</keyword>
<keyword evidence="6" id="KW-1185">Reference proteome</keyword>
<comment type="cofactor">
    <cofactor evidence="1">
        <name>heme</name>
        <dbReference type="ChEBI" id="CHEBI:30413"/>
    </cofactor>
</comment>
<proteinExistence type="inferred from homology"/>
<reference evidence="5 6" key="1">
    <citation type="submission" date="2024-02" db="EMBL/GenBank/DDBJ databases">
        <title>Discinaceae phylogenomics.</title>
        <authorList>
            <person name="Dirks A.C."/>
            <person name="James T.Y."/>
        </authorList>
    </citation>
    <scope>NUCLEOTIDE SEQUENCE [LARGE SCALE GENOMIC DNA]</scope>
    <source>
        <strain evidence="5 6">ACD0624</strain>
    </source>
</reference>